<dbReference type="EMBL" id="CM037153">
    <property type="protein sequence ID" value="KAH7858309.1"/>
    <property type="molecule type" value="Genomic_DNA"/>
</dbReference>
<sequence length="1318" mass="147906">MSIDVEKAEKEEVAVVDGVEDEEEELSWSSDSEIGDALDYLDSKDGDEALEGAFTLQARRPNAHGGFHSRPNTSSLQPLSNRNQKFSHHIRASPLEEWEGRMDVGMSNSVTTAIRGSVRQMAIGKTKTTEKADRATVEQAIDPRTRMVLFKMLNRGVFHDINGCISTGKEANVYHATKSNGQELAIKVYKTSVLVFKDRDRYVQGDYRFRHGYCKHNPRKMVKTWAEKEMRNLIRLKAAGIRCPTPLLLRLHVLVMEFIGKAGWAAPRLKDAALSLDKLREGYVEIIMAMRTLYQKCKLVHGDLSEYNILYFEGHLYIIDVSQSVDLDHPHSLDFLREDCVHVSDFFRKHGVAVMTIRELFDFIVDTSITDESLDSYLEEVQRKILARGDVISQEDEIADSVFVQSFIPKTLDSVKNAEADVDRITSGKDTGDLYYQTITGLKHALSMAQPSPPEKEPLQEGGDIKQDSNLHDSDTETGTDDEDDEDDENSSDSEGEESGHENETRDPVARKAARKENKKKVKEENREARKTKVPKAVKKKKKKLAKAKKYRNGGSGEVDRESAASPFPAVGSAIPPNGGSSDGVEDALNACGIHSGRVAKWFPLPTFCCEVVIEHGKSQFRVMKILLLYQLQSSYGFPYPFMVLSEKPMLCSGYCLFHRTTKWRTPFSQTTCCLVEQGLKPRPMFKPSEKINVDTEKDTHLEVTQIATPSLGLCAQIEKLVLHKKYQEALELFEILECESDNYDVGKSTYEALVNACISLKSIRGVKRVFSNMVNSGFKLDQYMMNRILLMHVRCGMMTDALYLFDEMPERNLVSWNTVIAGLVANGDYIGAFKLFLEMWKEFPKAGSHTFSTMLRAASGLGLVFAGKQLHSCALKEGLGRDSFVSSALIDMYGKCGSIEDAQCVFDEMPEKTTIAWNSLMAGYALHGYGEEVLHMYNEMQDSGVKMDHFTFSTILSVCAKLGSLEHTKQAHAGLLRYGFGSDVVANTALVDVYSKWGRIEDARNVFDKMPKKNGMSWNALIHGYGNHGRAIEAVELFEQMLREGMGPDHVTFLAVLSSCSYSGLSDRGWAIFESMSSDFKVEPRAMHYACMIELIGRQGLLDEAFAFIQDAPFPPTVNMWAALLRACRIHKNLELGKFAAEEIYRMEPEKLSDYIVLLNIYKGAGMLEEAAGVLQTLKRKGLLMVPVCTWIEIEKQPHVFVSGRIQAEGIVEKVVDMLAEISKDGYVFGEKFVLPDVDEREESELVLHSEKLAIAFGLINTSSSTALQLVQSHRICLDCHNAIKLIARVTGREFTVRDASRFHRFKDGNCSCGDYW</sequence>
<accession>A0ACB7YYH3</accession>
<protein>
    <submittedName>
        <fullName evidence="1">Uncharacterized protein</fullName>
    </submittedName>
</protein>
<reference evidence="1 2" key="1">
    <citation type="journal article" date="2021" name="Hortic Res">
        <title>High-quality reference genome and annotation aids understanding of berry development for evergreen blueberry (Vaccinium darrowii).</title>
        <authorList>
            <person name="Yu J."/>
            <person name="Hulse-Kemp A.M."/>
            <person name="Babiker E."/>
            <person name="Staton M."/>
        </authorList>
    </citation>
    <scope>NUCLEOTIDE SEQUENCE [LARGE SCALE GENOMIC DNA]</scope>
    <source>
        <strain evidence="2">cv. NJ 8807/NJ 8810</strain>
        <tissue evidence="1">Young leaf</tissue>
    </source>
</reference>
<keyword evidence="2" id="KW-1185">Reference proteome</keyword>
<comment type="caution">
    <text evidence="1">The sequence shown here is derived from an EMBL/GenBank/DDBJ whole genome shotgun (WGS) entry which is preliminary data.</text>
</comment>
<evidence type="ECO:0000313" key="1">
    <source>
        <dbReference type="EMBL" id="KAH7858309.1"/>
    </source>
</evidence>
<gene>
    <name evidence="1" type="ORF">Vadar_022209</name>
</gene>
<name>A0ACB7YYH3_9ERIC</name>
<proteinExistence type="predicted"/>
<organism evidence="1 2">
    <name type="scientific">Vaccinium darrowii</name>
    <dbReference type="NCBI Taxonomy" id="229202"/>
    <lineage>
        <taxon>Eukaryota</taxon>
        <taxon>Viridiplantae</taxon>
        <taxon>Streptophyta</taxon>
        <taxon>Embryophyta</taxon>
        <taxon>Tracheophyta</taxon>
        <taxon>Spermatophyta</taxon>
        <taxon>Magnoliopsida</taxon>
        <taxon>eudicotyledons</taxon>
        <taxon>Gunneridae</taxon>
        <taxon>Pentapetalae</taxon>
        <taxon>asterids</taxon>
        <taxon>Ericales</taxon>
        <taxon>Ericaceae</taxon>
        <taxon>Vaccinioideae</taxon>
        <taxon>Vaccinieae</taxon>
        <taxon>Vaccinium</taxon>
    </lineage>
</organism>
<dbReference type="Proteomes" id="UP000828048">
    <property type="component" value="Chromosome 3"/>
</dbReference>
<evidence type="ECO:0000313" key="2">
    <source>
        <dbReference type="Proteomes" id="UP000828048"/>
    </source>
</evidence>